<dbReference type="AlphaFoldDB" id="A0A5R9GPH6"/>
<dbReference type="Proteomes" id="UP000309676">
    <property type="component" value="Unassembled WGS sequence"/>
</dbReference>
<comment type="caution">
    <text evidence="1">The sequence shown here is derived from an EMBL/GenBank/DDBJ whole genome shotgun (WGS) entry which is preliminary data.</text>
</comment>
<keyword evidence="2" id="KW-1185">Reference proteome</keyword>
<sequence length="89" mass="9986">MKIDIGAAGLRHDPEEGYVGNVRFRVEGHPQEYEITLFSKKGKEWEYGLHFAAESGSEERIDEVEAFLEEDDVAFDALIQAALDAENKG</sequence>
<reference evidence="1 2" key="1">
    <citation type="submission" date="2019-05" db="EMBL/GenBank/DDBJ databases">
        <authorList>
            <person name="Narsing Rao M.P."/>
            <person name="Li W.J."/>
        </authorList>
    </citation>
    <scope>NUCLEOTIDE SEQUENCE [LARGE SCALE GENOMIC DNA]</scope>
    <source>
        <strain evidence="1 2">SYSU_K30003</strain>
    </source>
</reference>
<accession>A0A5R9GPH6</accession>
<dbReference type="RefSeq" id="WP_138192088.1">
    <property type="nucleotide sequence ID" value="NZ_VCIW01000001.1"/>
</dbReference>
<gene>
    <name evidence="1" type="ORF">FE782_02345</name>
</gene>
<dbReference type="OrthoDB" id="2665115at2"/>
<dbReference type="EMBL" id="VCIW01000001">
    <property type="protein sequence ID" value="TLS54205.1"/>
    <property type="molecule type" value="Genomic_DNA"/>
</dbReference>
<protein>
    <submittedName>
        <fullName evidence="1">Uncharacterized protein</fullName>
    </submittedName>
</protein>
<name>A0A5R9GPH6_9BACL</name>
<evidence type="ECO:0000313" key="2">
    <source>
        <dbReference type="Proteomes" id="UP000309676"/>
    </source>
</evidence>
<proteinExistence type="predicted"/>
<evidence type="ECO:0000313" key="1">
    <source>
        <dbReference type="EMBL" id="TLS54205.1"/>
    </source>
</evidence>
<organism evidence="1 2">
    <name type="scientific">Paenibacillus antri</name>
    <dbReference type="NCBI Taxonomy" id="2582848"/>
    <lineage>
        <taxon>Bacteria</taxon>
        <taxon>Bacillati</taxon>
        <taxon>Bacillota</taxon>
        <taxon>Bacilli</taxon>
        <taxon>Bacillales</taxon>
        <taxon>Paenibacillaceae</taxon>
        <taxon>Paenibacillus</taxon>
    </lineage>
</organism>